<accession>A0A402DQE4</accession>
<dbReference type="EMBL" id="BIMR01000090">
    <property type="protein sequence ID" value="GCE76335.1"/>
    <property type="molecule type" value="Genomic_DNA"/>
</dbReference>
<evidence type="ECO:0000313" key="1">
    <source>
        <dbReference type="EMBL" id="GCE76335.1"/>
    </source>
</evidence>
<dbReference type="AlphaFoldDB" id="A0A402DQE4"/>
<proteinExistence type="predicted"/>
<reference evidence="1 2" key="1">
    <citation type="submission" date="2019-01" db="EMBL/GenBank/DDBJ databases">
        <title>Draft genome sequence of Cellulomonas takizawaensis strain TKZ-21.</title>
        <authorList>
            <person name="Yamamura H."/>
            <person name="Hayashi T."/>
            <person name="Hamada M."/>
            <person name="Serisawa Y."/>
            <person name="Matsuyama K."/>
            <person name="Nakagawa Y."/>
            <person name="Otoguro M."/>
            <person name="Yanagida F."/>
            <person name="Hayakawa M."/>
        </authorList>
    </citation>
    <scope>NUCLEOTIDE SEQUENCE [LARGE SCALE GENOMIC DNA]</scope>
    <source>
        <strain evidence="1 2">NBRC12680</strain>
    </source>
</reference>
<keyword evidence="2" id="KW-1185">Reference proteome</keyword>
<protein>
    <submittedName>
        <fullName evidence="1">Uncharacterized protein</fullName>
    </submittedName>
</protein>
<sequence>MTAAQAAFQAGWRTANECALLTIDGCSVATIATSTRVTVDDGGCAQDVGLGVKVGSTTYAPIFAATSVSRTGNGITQYNAWHA</sequence>
<comment type="caution">
    <text evidence="1">The sequence shown here is derived from an EMBL/GenBank/DDBJ whole genome shotgun (WGS) entry which is preliminary data.</text>
</comment>
<organism evidence="1 2">
    <name type="scientific">Cellulomonas biazotea</name>
    <dbReference type="NCBI Taxonomy" id="1709"/>
    <lineage>
        <taxon>Bacteria</taxon>
        <taxon>Bacillati</taxon>
        <taxon>Actinomycetota</taxon>
        <taxon>Actinomycetes</taxon>
        <taxon>Micrococcales</taxon>
        <taxon>Cellulomonadaceae</taxon>
        <taxon>Cellulomonas</taxon>
    </lineage>
</organism>
<dbReference type="Proteomes" id="UP000289954">
    <property type="component" value="Unassembled WGS sequence"/>
</dbReference>
<name>A0A402DQE4_9CELL</name>
<evidence type="ECO:0000313" key="2">
    <source>
        <dbReference type="Proteomes" id="UP000289954"/>
    </source>
</evidence>
<gene>
    <name evidence="1" type="ORF">CBZ_13910</name>
</gene>